<dbReference type="SUPFAM" id="SSF64288">
    <property type="entry name" value="Chorismate lyase-like"/>
    <property type="match status" value="1"/>
</dbReference>
<sequence length="270" mass="29620">MTSERREGAPLKRERIREHLLDLIDSLDVGATIPSERQLCETLGVSRPTVRSAVDGLVRDGFLVRRHGAGMFVAEPKIVQELGPDNSARLAPGTVGGAWSTRTLEFTRTSAGARIGRRLRVSPADPVLHITRLRLVDAAPVAVDALCVPARLVPGLQPGDLQQHSFYELLADRYGIEVDTAEQSIEPTVTDEEESALLLVPVHSPALLFERVTEDAEGTVVEFTRSVYRGDRYRILTRLRLADRGLCRSDTSGGALSGEWSATDRYLAQD</sequence>
<proteinExistence type="predicted"/>
<keyword evidence="6" id="KW-1185">Reference proteome</keyword>
<evidence type="ECO:0000259" key="4">
    <source>
        <dbReference type="PROSITE" id="PS50949"/>
    </source>
</evidence>
<dbReference type="InterPro" id="IPR028978">
    <property type="entry name" value="Chorismate_lyase_/UTRA_dom_sf"/>
</dbReference>
<feature type="domain" description="HTH gntR-type" evidence="4">
    <location>
        <begin position="6"/>
        <end position="76"/>
    </location>
</feature>
<protein>
    <submittedName>
        <fullName evidence="5">GntR family transcriptional regulator</fullName>
    </submittedName>
</protein>
<dbReference type="EMBL" id="JAGSOH010000092">
    <property type="protein sequence ID" value="MBR7829608.1"/>
    <property type="molecule type" value="Genomic_DNA"/>
</dbReference>
<dbReference type="Gene3D" id="3.40.1410.10">
    <property type="entry name" value="Chorismate lyase-like"/>
    <property type="match status" value="1"/>
</dbReference>
<dbReference type="RefSeq" id="WP_212520742.1">
    <property type="nucleotide sequence ID" value="NZ_JAGSOH010000092.1"/>
</dbReference>
<dbReference type="SUPFAM" id="SSF46785">
    <property type="entry name" value="Winged helix' DNA-binding domain"/>
    <property type="match status" value="1"/>
</dbReference>
<name>A0A941EFT0_9ACTN</name>
<keyword evidence="2" id="KW-0238">DNA-binding</keyword>
<dbReference type="PROSITE" id="PS50949">
    <property type="entry name" value="HTH_GNTR"/>
    <property type="match status" value="1"/>
</dbReference>
<evidence type="ECO:0000256" key="1">
    <source>
        <dbReference type="ARBA" id="ARBA00023015"/>
    </source>
</evidence>
<dbReference type="SMART" id="SM00345">
    <property type="entry name" value="HTH_GNTR"/>
    <property type="match status" value="1"/>
</dbReference>
<comment type="caution">
    <text evidence="5">The sequence shown here is derived from an EMBL/GenBank/DDBJ whole genome shotgun (WGS) entry which is preliminary data.</text>
</comment>
<evidence type="ECO:0000256" key="2">
    <source>
        <dbReference type="ARBA" id="ARBA00023125"/>
    </source>
</evidence>
<dbReference type="InterPro" id="IPR036388">
    <property type="entry name" value="WH-like_DNA-bd_sf"/>
</dbReference>
<dbReference type="GO" id="GO:0003700">
    <property type="term" value="F:DNA-binding transcription factor activity"/>
    <property type="evidence" value="ECO:0007669"/>
    <property type="project" value="InterPro"/>
</dbReference>
<dbReference type="Pfam" id="PF00392">
    <property type="entry name" value="GntR"/>
    <property type="match status" value="1"/>
</dbReference>
<reference evidence="5" key="1">
    <citation type="submission" date="2021-04" db="EMBL/GenBank/DDBJ databases">
        <title>Genome based classification of Actinospica acidithermotolerans sp. nov., an actinobacterium isolated from an Indonesian hot spring.</title>
        <authorList>
            <person name="Kusuma A.B."/>
            <person name="Putra K.E."/>
            <person name="Nafisah S."/>
            <person name="Loh J."/>
            <person name="Nouioui I."/>
            <person name="Goodfellow M."/>
        </authorList>
    </citation>
    <scope>NUCLEOTIDE SEQUENCE</scope>
    <source>
        <strain evidence="5">MGRD01-02</strain>
    </source>
</reference>
<dbReference type="PRINTS" id="PR00035">
    <property type="entry name" value="HTHGNTR"/>
</dbReference>
<dbReference type="InterPro" id="IPR000524">
    <property type="entry name" value="Tscrpt_reg_HTH_GntR"/>
</dbReference>
<dbReference type="SMART" id="SM00866">
    <property type="entry name" value="UTRA"/>
    <property type="match status" value="1"/>
</dbReference>
<dbReference type="Gene3D" id="1.10.10.10">
    <property type="entry name" value="Winged helix-like DNA-binding domain superfamily/Winged helix DNA-binding domain"/>
    <property type="match status" value="1"/>
</dbReference>
<keyword evidence="1" id="KW-0805">Transcription regulation</keyword>
<keyword evidence="3" id="KW-0804">Transcription</keyword>
<evidence type="ECO:0000313" key="6">
    <source>
        <dbReference type="Proteomes" id="UP000676325"/>
    </source>
</evidence>
<dbReference type="Pfam" id="PF07702">
    <property type="entry name" value="UTRA"/>
    <property type="match status" value="1"/>
</dbReference>
<accession>A0A941EFT0</accession>
<dbReference type="CDD" id="cd07377">
    <property type="entry name" value="WHTH_GntR"/>
    <property type="match status" value="1"/>
</dbReference>
<dbReference type="InterPro" id="IPR050679">
    <property type="entry name" value="Bact_HTH_transcr_reg"/>
</dbReference>
<dbReference type="GO" id="GO:0003677">
    <property type="term" value="F:DNA binding"/>
    <property type="evidence" value="ECO:0007669"/>
    <property type="project" value="UniProtKB-KW"/>
</dbReference>
<dbReference type="InterPro" id="IPR011663">
    <property type="entry name" value="UTRA"/>
</dbReference>
<dbReference type="PANTHER" id="PTHR44846:SF1">
    <property type="entry name" value="MANNOSYL-D-GLYCERATE TRANSPORT_METABOLISM SYSTEM REPRESSOR MNGR-RELATED"/>
    <property type="match status" value="1"/>
</dbReference>
<dbReference type="AlphaFoldDB" id="A0A941EFT0"/>
<dbReference type="Proteomes" id="UP000676325">
    <property type="component" value="Unassembled WGS sequence"/>
</dbReference>
<dbReference type="PANTHER" id="PTHR44846">
    <property type="entry name" value="MANNOSYL-D-GLYCERATE TRANSPORT/METABOLISM SYSTEM REPRESSOR MNGR-RELATED"/>
    <property type="match status" value="1"/>
</dbReference>
<evidence type="ECO:0000313" key="5">
    <source>
        <dbReference type="EMBL" id="MBR7829608.1"/>
    </source>
</evidence>
<evidence type="ECO:0000256" key="3">
    <source>
        <dbReference type="ARBA" id="ARBA00023163"/>
    </source>
</evidence>
<organism evidence="5 6">
    <name type="scientific">Actinospica acidithermotolerans</name>
    <dbReference type="NCBI Taxonomy" id="2828514"/>
    <lineage>
        <taxon>Bacteria</taxon>
        <taxon>Bacillati</taxon>
        <taxon>Actinomycetota</taxon>
        <taxon>Actinomycetes</taxon>
        <taxon>Catenulisporales</taxon>
        <taxon>Actinospicaceae</taxon>
        <taxon>Actinospica</taxon>
    </lineage>
</organism>
<gene>
    <name evidence="5" type="ORF">KDK95_25100</name>
</gene>
<dbReference type="InterPro" id="IPR036390">
    <property type="entry name" value="WH_DNA-bd_sf"/>
</dbReference>
<dbReference type="GO" id="GO:0045892">
    <property type="term" value="P:negative regulation of DNA-templated transcription"/>
    <property type="evidence" value="ECO:0007669"/>
    <property type="project" value="TreeGrafter"/>
</dbReference>